<proteinExistence type="predicted"/>
<gene>
    <name evidence="1" type="ORF">P4U43_13120</name>
</gene>
<protein>
    <submittedName>
        <fullName evidence="1">Uncharacterized protein</fullName>
    </submittedName>
</protein>
<keyword evidence="2" id="KW-1185">Reference proteome</keyword>
<reference evidence="1 2" key="1">
    <citation type="journal article" date="2023" name="Int. J. Syst. Evol. Microbiol.">
        <title>Arthrobacter vasquezii sp. nov., isolated from a soil sample from Union Glacier, Antarctica.</title>
        <authorList>
            <person name="Valenzuela-Ibaceta F."/>
            <person name="Carrasco V."/>
            <person name="Lagos-Moraga S."/>
            <person name="Dietz-Vargas C."/>
            <person name="Navarro C.A."/>
            <person name="Perez-Donoso J.M."/>
        </authorList>
    </citation>
    <scope>NUCLEOTIDE SEQUENCE [LARGE SCALE GENOMIC DNA]</scope>
    <source>
        <strain evidence="1 2">EH-1B-1</strain>
    </source>
</reference>
<dbReference type="EMBL" id="JAROKN010000040">
    <property type="protein sequence ID" value="MDF9278728.1"/>
    <property type="molecule type" value="Genomic_DNA"/>
</dbReference>
<accession>A0ABT6CXZ7</accession>
<name>A0ABT6CXZ7_9MICC</name>
<evidence type="ECO:0000313" key="2">
    <source>
        <dbReference type="Proteomes" id="UP001220456"/>
    </source>
</evidence>
<sequence length="44" mass="4588">MVRLAGGVQALVLGIRGAPPFERDGSGIIAAVMGEFYWVARQGA</sequence>
<comment type="caution">
    <text evidence="1">The sequence shown here is derived from an EMBL/GenBank/DDBJ whole genome shotgun (WGS) entry which is preliminary data.</text>
</comment>
<organism evidence="1 2">
    <name type="scientific">Arthrobacter vasquezii</name>
    <dbReference type="NCBI Taxonomy" id="2977629"/>
    <lineage>
        <taxon>Bacteria</taxon>
        <taxon>Bacillati</taxon>
        <taxon>Actinomycetota</taxon>
        <taxon>Actinomycetes</taxon>
        <taxon>Micrococcales</taxon>
        <taxon>Micrococcaceae</taxon>
        <taxon>Arthrobacter</taxon>
    </lineage>
</organism>
<dbReference type="RefSeq" id="WP_277359132.1">
    <property type="nucleotide sequence ID" value="NZ_JAROKN010000040.1"/>
</dbReference>
<dbReference type="Proteomes" id="UP001220456">
    <property type="component" value="Unassembled WGS sequence"/>
</dbReference>
<evidence type="ECO:0000313" key="1">
    <source>
        <dbReference type="EMBL" id="MDF9278728.1"/>
    </source>
</evidence>